<evidence type="ECO:0000256" key="4">
    <source>
        <dbReference type="ARBA" id="ARBA00022741"/>
    </source>
</evidence>
<dbReference type="Gene3D" id="1.20.120.140">
    <property type="entry name" value="Signal recognition particle SRP54, nucleotide-binding domain"/>
    <property type="match status" value="1"/>
</dbReference>
<evidence type="ECO:0000256" key="3">
    <source>
        <dbReference type="ARBA" id="ARBA00022490"/>
    </source>
</evidence>
<dbReference type="InterPro" id="IPR003593">
    <property type="entry name" value="AAA+_ATPase"/>
</dbReference>
<dbReference type="SMART" id="SM00963">
    <property type="entry name" value="SRP54_N"/>
    <property type="match status" value="1"/>
</dbReference>
<keyword evidence="7 10" id="KW-0472">Membrane</keyword>
<gene>
    <name evidence="10 13" type="primary">ftsY</name>
    <name evidence="13" type="ORF">E5162_12035</name>
</gene>
<dbReference type="InterPro" id="IPR013822">
    <property type="entry name" value="Signal_recog_particl_SRP54_hlx"/>
</dbReference>
<dbReference type="Pfam" id="PF00448">
    <property type="entry name" value="SRP54"/>
    <property type="match status" value="1"/>
</dbReference>
<dbReference type="AlphaFoldDB" id="A0A4S2H9S7"/>
<evidence type="ECO:0000256" key="6">
    <source>
        <dbReference type="ARBA" id="ARBA00023134"/>
    </source>
</evidence>
<feature type="compositionally biased region" description="Low complexity" evidence="11">
    <location>
        <begin position="20"/>
        <end position="29"/>
    </location>
</feature>
<keyword evidence="4 10" id="KW-0547">Nucleotide-binding</keyword>
<dbReference type="GO" id="GO:0005047">
    <property type="term" value="F:signal recognition particle binding"/>
    <property type="evidence" value="ECO:0007669"/>
    <property type="project" value="TreeGrafter"/>
</dbReference>
<dbReference type="GO" id="GO:0005737">
    <property type="term" value="C:cytoplasm"/>
    <property type="evidence" value="ECO:0007669"/>
    <property type="project" value="UniProtKB-SubCell"/>
</dbReference>
<protein>
    <recommendedName>
        <fullName evidence="10">Signal recognition particle receptor FtsY</fullName>
        <shortName evidence="10">SRP receptor</shortName>
        <ecNumber evidence="10">3.6.5.4</ecNumber>
    </recommendedName>
</protein>
<dbReference type="OrthoDB" id="9804720at2"/>
<evidence type="ECO:0000256" key="11">
    <source>
        <dbReference type="SAM" id="MobiDB-lite"/>
    </source>
</evidence>
<keyword evidence="2 10" id="KW-1003">Cell membrane</keyword>
<comment type="catalytic activity">
    <reaction evidence="9 10">
        <text>GTP + H2O = GDP + phosphate + H(+)</text>
        <dbReference type="Rhea" id="RHEA:19669"/>
        <dbReference type="ChEBI" id="CHEBI:15377"/>
        <dbReference type="ChEBI" id="CHEBI:15378"/>
        <dbReference type="ChEBI" id="CHEBI:37565"/>
        <dbReference type="ChEBI" id="CHEBI:43474"/>
        <dbReference type="ChEBI" id="CHEBI:58189"/>
        <dbReference type="EC" id="3.6.5.4"/>
    </reaction>
</comment>
<keyword evidence="14" id="KW-1185">Reference proteome</keyword>
<reference evidence="13 14" key="1">
    <citation type="journal article" date="2013" name="Int. J. Syst. Evol. Microbiol.">
        <title>Marinicauda pacifica gen. nov., sp. nov., a prosthecate alphaproteobacterium of the family Hyphomonadaceae isolated from deep seawater.</title>
        <authorList>
            <person name="Zhang X.Y."/>
            <person name="Li G.W."/>
            <person name="Wang C.S."/>
            <person name="Zhang Y.J."/>
            <person name="Xu X.W."/>
            <person name="Li H."/>
            <person name="Liu A."/>
            <person name="Liu C."/>
            <person name="Xie B.B."/>
            <person name="Qin Q.L."/>
            <person name="Xu Z."/>
            <person name="Chen X.L."/>
            <person name="Zhou B.C."/>
            <person name="Zhang Y.Z."/>
        </authorList>
    </citation>
    <scope>NUCLEOTIDE SEQUENCE [LARGE SCALE GENOMIC DNA]</scope>
    <source>
        <strain evidence="13 14">P-1 km-3</strain>
    </source>
</reference>
<dbReference type="GO" id="GO:0006614">
    <property type="term" value="P:SRP-dependent cotranslational protein targeting to membrane"/>
    <property type="evidence" value="ECO:0007669"/>
    <property type="project" value="InterPro"/>
</dbReference>
<comment type="caution">
    <text evidence="13">The sequence shown here is derived from an EMBL/GenBank/DDBJ whole genome shotgun (WGS) entry which is preliminary data.</text>
</comment>
<dbReference type="InterPro" id="IPR027417">
    <property type="entry name" value="P-loop_NTPase"/>
</dbReference>
<evidence type="ECO:0000256" key="10">
    <source>
        <dbReference type="HAMAP-Rule" id="MF_00920"/>
    </source>
</evidence>
<proteinExistence type="inferred from homology"/>
<dbReference type="Proteomes" id="UP000305451">
    <property type="component" value="Unassembled WGS sequence"/>
</dbReference>
<feature type="region of interest" description="Disordered" evidence="11">
    <location>
        <begin position="1"/>
        <end position="139"/>
    </location>
</feature>
<keyword evidence="5 10" id="KW-0378">Hydrolase</keyword>
<evidence type="ECO:0000256" key="9">
    <source>
        <dbReference type="ARBA" id="ARBA00048027"/>
    </source>
</evidence>
<name>A0A4S2H9S7_9PROT</name>
<evidence type="ECO:0000313" key="14">
    <source>
        <dbReference type="Proteomes" id="UP000305451"/>
    </source>
</evidence>
<dbReference type="NCBIfam" id="TIGR00064">
    <property type="entry name" value="ftsY"/>
    <property type="match status" value="1"/>
</dbReference>
<dbReference type="InterPro" id="IPR036225">
    <property type="entry name" value="SRP/SRP_N"/>
</dbReference>
<dbReference type="GO" id="GO:0005525">
    <property type="term" value="F:GTP binding"/>
    <property type="evidence" value="ECO:0007669"/>
    <property type="project" value="UniProtKB-UniRule"/>
</dbReference>
<evidence type="ECO:0000256" key="8">
    <source>
        <dbReference type="ARBA" id="ARBA00023170"/>
    </source>
</evidence>
<dbReference type="SMART" id="SM00962">
    <property type="entry name" value="SRP54"/>
    <property type="match status" value="1"/>
</dbReference>
<keyword evidence="8 10" id="KW-0675">Receptor</keyword>
<dbReference type="SUPFAM" id="SSF47364">
    <property type="entry name" value="Domain of the SRP/SRP receptor G-proteins"/>
    <property type="match status" value="1"/>
</dbReference>
<feature type="domain" description="SRP54-type proteins GTP-binding" evidence="12">
    <location>
        <begin position="413"/>
        <end position="426"/>
    </location>
</feature>
<dbReference type="SUPFAM" id="SSF52540">
    <property type="entry name" value="P-loop containing nucleoside triphosphate hydrolases"/>
    <property type="match status" value="1"/>
</dbReference>
<dbReference type="HAMAP" id="MF_00920">
    <property type="entry name" value="FtsY"/>
    <property type="match status" value="1"/>
</dbReference>
<dbReference type="GO" id="GO:0005886">
    <property type="term" value="C:plasma membrane"/>
    <property type="evidence" value="ECO:0007669"/>
    <property type="project" value="UniProtKB-SubCell"/>
</dbReference>
<dbReference type="EC" id="3.6.5.4" evidence="10"/>
<evidence type="ECO:0000256" key="1">
    <source>
        <dbReference type="ARBA" id="ARBA00004515"/>
    </source>
</evidence>
<dbReference type="PANTHER" id="PTHR43134">
    <property type="entry name" value="SIGNAL RECOGNITION PARTICLE RECEPTOR SUBUNIT ALPHA"/>
    <property type="match status" value="1"/>
</dbReference>
<keyword evidence="3 10" id="KW-0963">Cytoplasm</keyword>
<comment type="function">
    <text evidence="10">Involved in targeting and insertion of nascent membrane proteins into the cytoplasmic membrane. Acts as a receptor for the complex formed by the signal recognition particle (SRP) and the ribosome-nascent chain (RNC). Interaction with SRP-RNC leads to the transfer of the RNC complex to the Sec translocase for insertion into the membrane, the hydrolysis of GTP by both Ffh and FtsY, and the dissociation of the SRP-FtsY complex into the individual components.</text>
</comment>
<evidence type="ECO:0000259" key="12">
    <source>
        <dbReference type="PROSITE" id="PS00300"/>
    </source>
</evidence>
<comment type="similarity">
    <text evidence="10">Belongs to the GTP-binding SRP family. FtsY subfamily.</text>
</comment>
<dbReference type="FunFam" id="3.40.50.300:FF:000053">
    <property type="entry name" value="Signal recognition particle receptor FtsY"/>
    <property type="match status" value="1"/>
</dbReference>
<evidence type="ECO:0000256" key="2">
    <source>
        <dbReference type="ARBA" id="ARBA00022475"/>
    </source>
</evidence>
<keyword evidence="6 10" id="KW-0342">GTP-binding</keyword>
<dbReference type="InterPro" id="IPR000897">
    <property type="entry name" value="SRP54_GTPase_dom"/>
</dbReference>
<dbReference type="Pfam" id="PF02881">
    <property type="entry name" value="SRP54_N"/>
    <property type="match status" value="1"/>
</dbReference>
<comment type="subunit">
    <text evidence="10">Part of the signal recognition particle protein translocation system, which is composed of SRP and FtsY. SRP is a ribonucleoprotein composed of Ffh and a 4.5S RNA molecule.</text>
</comment>
<evidence type="ECO:0000313" key="13">
    <source>
        <dbReference type="EMBL" id="TGY92368.1"/>
    </source>
</evidence>
<dbReference type="InterPro" id="IPR042101">
    <property type="entry name" value="SRP54_N_sf"/>
</dbReference>
<evidence type="ECO:0000256" key="7">
    <source>
        <dbReference type="ARBA" id="ARBA00023136"/>
    </source>
</evidence>
<dbReference type="PROSITE" id="PS00300">
    <property type="entry name" value="SRP54"/>
    <property type="match status" value="1"/>
</dbReference>
<sequence length="443" mass="46531">MSWFSFGFGKKKKDDEAGRSDSSPPDDNAAPPPEDVASQEAIPESESVREPDDAPGVEPVSSPPAPAGDAEPVEIEAEAAGLVDPEAGAPPNTGDAARDGAAQNTDTPETADLPEAAPLPDTASQPGSPETADGAPSQGLFSRLASGLKRSSSRLSESVSSVFTRRKLDDEALEELEDLLIAADLGAVTAARVTARLARDKFDKDVTDIEVREALAETVAETLKPYEQPLDMSGEPPRVVVFVGVNGSGKTTTLGKIAVKMTREGGKVLNVAGDTFRAAAVEQLQVWSERGGANAHFMSREIGADAAGLTYDAVEKGRREGFDGVLIDTAGRLQNKTELMDELRKVLRVIRKVDETAPHHVILVLDGTVGSNAISQAEAFLEAANITGVIMTKLDGTAKGGALVQVAERFKLPIHYIGVGEGESDLQPFDARAFARALAGLES</sequence>
<feature type="binding site" evidence="10">
    <location>
        <begin position="392"/>
        <end position="395"/>
    </location>
    <ligand>
        <name>GTP</name>
        <dbReference type="ChEBI" id="CHEBI:37565"/>
    </ligand>
</feature>
<dbReference type="RefSeq" id="WP_135945502.1">
    <property type="nucleotide sequence ID" value="NZ_BMEI01000003.1"/>
</dbReference>
<feature type="binding site" evidence="10">
    <location>
        <begin position="328"/>
        <end position="332"/>
    </location>
    <ligand>
        <name>GTP</name>
        <dbReference type="ChEBI" id="CHEBI:37565"/>
    </ligand>
</feature>
<evidence type="ECO:0000256" key="5">
    <source>
        <dbReference type="ARBA" id="ARBA00022801"/>
    </source>
</evidence>
<dbReference type="SMART" id="SM00382">
    <property type="entry name" value="AAA"/>
    <property type="match status" value="1"/>
</dbReference>
<dbReference type="PANTHER" id="PTHR43134:SF1">
    <property type="entry name" value="SIGNAL RECOGNITION PARTICLE RECEPTOR SUBUNIT ALPHA"/>
    <property type="match status" value="1"/>
</dbReference>
<dbReference type="Gene3D" id="3.40.50.300">
    <property type="entry name" value="P-loop containing nucleotide triphosphate hydrolases"/>
    <property type="match status" value="1"/>
</dbReference>
<dbReference type="InterPro" id="IPR004390">
    <property type="entry name" value="SR_rcpt_FtsY"/>
</dbReference>
<feature type="binding site" evidence="10">
    <location>
        <begin position="244"/>
        <end position="251"/>
    </location>
    <ligand>
        <name>GTP</name>
        <dbReference type="ChEBI" id="CHEBI:37565"/>
    </ligand>
</feature>
<accession>A0A4S2H9S7</accession>
<organism evidence="13 14">
    <name type="scientific">Marinicauda pacifica</name>
    <dbReference type="NCBI Taxonomy" id="1133559"/>
    <lineage>
        <taxon>Bacteria</taxon>
        <taxon>Pseudomonadati</taxon>
        <taxon>Pseudomonadota</taxon>
        <taxon>Alphaproteobacteria</taxon>
        <taxon>Maricaulales</taxon>
        <taxon>Maricaulaceae</taxon>
        <taxon>Marinicauda</taxon>
    </lineage>
</organism>
<dbReference type="EMBL" id="SRXV01000003">
    <property type="protein sequence ID" value="TGY92368.1"/>
    <property type="molecule type" value="Genomic_DNA"/>
</dbReference>
<dbReference type="GO" id="GO:0003924">
    <property type="term" value="F:GTPase activity"/>
    <property type="evidence" value="ECO:0007669"/>
    <property type="project" value="UniProtKB-UniRule"/>
</dbReference>
<comment type="subcellular location">
    <subcellularLocation>
        <location evidence="1">Cell inner membrane</location>
        <topology evidence="1">Peripheral membrane protein</topology>
        <orientation evidence="1">Cytoplasmic side</orientation>
    </subcellularLocation>
    <subcellularLocation>
        <location evidence="10">Cell membrane</location>
        <topology evidence="10">Peripheral membrane protein</topology>
        <orientation evidence="10">Cytoplasmic side</orientation>
    </subcellularLocation>
    <subcellularLocation>
        <location evidence="10">Cytoplasm</location>
    </subcellularLocation>
</comment>